<proteinExistence type="predicted"/>
<feature type="signal peptide" evidence="1">
    <location>
        <begin position="1"/>
        <end position="21"/>
    </location>
</feature>
<reference evidence="2 3" key="1">
    <citation type="submission" date="2017-08" db="EMBL/GenBank/DDBJ databases">
        <title>Infants hospitalized years apart are colonized by the same room-sourced microbial strains.</title>
        <authorList>
            <person name="Brooks B."/>
            <person name="Olm M.R."/>
            <person name="Firek B.A."/>
            <person name="Baker R."/>
            <person name="Thomas B.C."/>
            <person name="Morowitz M.J."/>
            <person name="Banfield J.F."/>
        </authorList>
    </citation>
    <scope>NUCLEOTIDE SEQUENCE [LARGE SCALE GENOMIC DNA]</scope>
    <source>
        <strain evidence="2">S2_003_000_R2_14</strain>
    </source>
</reference>
<feature type="chain" id="PRO_5016035538" description="Flagellar assembly protein T N-terminal domain-containing protein" evidence="1">
    <location>
        <begin position="22"/>
        <end position="390"/>
    </location>
</feature>
<accession>A0A2W5T5P9</accession>
<comment type="caution">
    <text evidence="2">The sequence shown here is derived from an EMBL/GenBank/DDBJ whole genome shotgun (WGS) entry which is preliminary data.</text>
</comment>
<evidence type="ECO:0000256" key="1">
    <source>
        <dbReference type="SAM" id="SignalP"/>
    </source>
</evidence>
<protein>
    <recommendedName>
        <fullName evidence="4">Flagellar assembly protein T N-terminal domain-containing protein</fullName>
    </recommendedName>
</protein>
<dbReference type="AlphaFoldDB" id="A0A2W5T5P9"/>
<name>A0A2W5T5P9_9BACT</name>
<dbReference type="EMBL" id="QFQP01000016">
    <property type="protein sequence ID" value="PZR10809.1"/>
    <property type="molecule type" value="Genomic_DNA"/>
</dbReference>
<evidence type="ECO:0000313" key="3">
    <source>
        <dbReference type="Proteomes" id="UP000249061"/>
    </source>
</evidence>
<gene>
    <name evidence="2" type="ORF">DI536_19230</name>
</gene>
<dbReference type="Proteomes" id="UP000249061">
    <property type="component" value="Unassembled WGS sequence"/>
</dbReference>
<evidence type="ECO:0000313" key="2">
    <source>
        <dbReference type="EMBL" id="PZR10809.1"/>
    </source>
</evidence>
<evidence type="ECO:0008006" key="4">
    <source>
        <dbReference type="Google" id="ProtNLM"/>
    </source>
</evidence>
<dbReference type="Gene3D" id="3.30.1660.40">
    <property type="entry name" value="FlgT, N-terminal domain"/>
    <property type="match status" value="1"/>
</dbReference>
<organism evidence="2 3">
    <name type="scientific">Archangium gephyra</name>
    <dbReference type="NCBI Taxonomy" id="48"/>
    <lineage>
        <taxon>Bacteria</taxon>
        <taxon>Pseudomonadati</taxon>
        <taxon>Myxococcota</taxon>
        <taxon>Myxococcia</taxon>
        <taxon>Myxococcales</taxon>
        <taxon>Cystobacterineae</taxon>
        <taxon>Archangiaceae</taxon>
        <taxon>Archangium</taxon>
    </lineage>
</organism>
<sequence>MNPLKFSAAVVLTAFVAFAQANVVTKDGVGQAAVVNKDEAKAFEEAKNQALRSAIEQAAGVRIDADTTVVNNQLVRDQVFANTSGYVKKFDVVDKKLEPNGILTVKVKADVITENLDKDITAARDLVKRMGRPSIVIVVQEQTIPLGQKAIINSESMATVLTESLKADGWDIKDAQAINKKLKLEGAVTLGATELKEIADLSKANYVLYGKAAIRHEENAQNSVVNGSTLYLISGEYDLALAATDSDEQITKVNGKLMFKQTPGSSPTISYERTAFDAIRNRKDEIVTPVRKAILEHFRDQSVNGKKINVSVSGLDSFGAAKDFKKSIEAIKGIKDATQDSFANGKAAYRVTFLGSTSDFAEQVETATFKKKKLNVVSVSGNTLELQVGK</sequence>
<keyword evidence="1" id="KW-0732">Signal</keyword>
<dbReference type="InterPro" id="IPR038180">
    <property type="entry name" value="FlgT_N_sf"/>
</dbReference>